<proteinExistence type="predicted"/>
<reference evidence="4" key="5">
    <citation type="submission" date="2015-06" db="UniProtKB">
        <authorList>
            <consortium name="EnsemblFungi"/>
        </authorList>
    </citation>
    <scope>IDENTIFICATION</scope>
    <source>
        <strain evidence="4">ATCC 64411</strain>
    </source>
</reference>
<dbReference type="EnsemblFungi" id="MAPG_01892T0">
    <property type="protein sequence ID" value="MAPG_01892T0"/>
    <property type="gene ID" value="MAPG_01892"/>
</dbReference>
<dbReference type="Gene3D" id="3.40.50.1820">
    <property type="entry name" value="alpha/beta hydrolase"/>
    <property type="match status" value="1"/>
</dbReference>
<dbReference type="STRING" id="644358.A0A0C4DPW3"/>
<dbReference type="PANTHER" id="PTHR48070:SF4">
    <property type="entry name" value="ESTERASE ALNB"/>
    <property type="match status" value="1"/>
</dbReference>
<dbReference type="GO" id="GO:0016787">
    <property type="term" value="F:hydrolase activity"/>
    <property type="evidence" value="ECO:0007669"/>
    <property type="project" value="UniProtKB-KW"/>
</dbReference>
<dbReference type="Pfam" id="PF03959">
    <property type="entry name" value="FSH1"/>
    <property type="match status" value="1"/>
</dbReference>
<dbReference type="OMA" id="DYNEEPI"/>
<name>A0A0C4DPW3_MAGP6</name>
<dbReference type="AlphaFoldDB" id="A0A0C4DPW3"/>
<evidence type="ECO:0000313" key="5">
    <source>
        <dbReference type="Proteomes" id="UP000011715"/>
    </source>
</evidence>
<dbReference type="OrthoDB" id="414698at2759"/>
<gene>
    <name evidence="3" type="ORF">MAPG_01892</name>
</gene>
<keyword evidence="1" id="KW-0378">Hydrolase</keyword>
<sequence>MRFLCLPGAYGSADKFQVQLAPILKELTDDGTATFYFTHGPCKVEPPEGFEEFFGEPPYYRFIEPDEEAAKMQDNDVLSRIRDFPRGETAEDTMRELMTVGVATSHRSTSRAIKYLSEVIARRGPFDGIIGYSEGATVARTLHIGTFLFFLLLYPDDYAYAVIMQSRAFPHASVSTVLFFFPNARTRILQLPASDLLGSLDPYLDGSMALYNVCDPDTAYLFDHAKGHTLPRDRETIKELADVVREAIGEMKEEGLL</sequence>
<accession>A0A0C4DPW3</accession>
<dbReference type="InterPro" id="IPR005645">
    <property type="entry name" value="FSH-like_dom"/>
</dbReference>
<dbReference type="EMBL" id="GL876966">
    <property type="protein sequence ID" value="KLU82824.1"/>
    <property type="molecule type" value="Genomic_DNA"/>
</dbReference>
<dbReference type="VEuPathDB" id="FungiDB:MAPG_01892"/>
<dbReference type="PANTHER" id="PTHR48070">
    <property type="entry name" value="ESTERASE OVCA2"/>
    <property type="match status" value="1"/>
</dbReference>
<dbReference type="eggNOG" id="KOG2551">
    <property type="taxonomic scope" value="Eukaryota"/>
</dbReference>
<evidence type="ECO:0000256" key="1">
    <source>
        <dbReference type="ARBA" id="ARBA00022801"/>
    </source>
</evidence>
<feature type="domain" description="Serine hydrolase" evidence="2">
    <location>
        <begin position="2"/>
        <end position="238"/>
    </location>
</feature>
<dbReference type="InterPro" id="IPR029058">
    <property type="entry name" value="AB_hydrolase_fold"/>
</dbReference>
<dbReference type="GO" id="GO:0005634">
    <property type="term" value="C:nucleus"/>
    <property type="evidence" value="ECO:0007669"/>
    <property type="project" value="TreeGrafter"/>
</dbReference>
<dbReference type="GO" id="GO:0019748">
    <property type="term" value="P:secondary metabolic process"/>
    <property type="evidence" value="ECO:0007669"/>
    <property type="project" value="TreeGrafter"/>
</dbReference>
<dbReference type="EMBL" id="ADBL01000471">
    <property type="status" value="NOT_ANNOTATED_CDS"/>
    <property type="molecule type" value="Genomic_DNA"/>
</dbReference>
<keyword evidence="5" id="KW-1185">Reference proteome</keyword>
<reference evidence="3" key="3">
    <citation type="submission" date="2011-03" db="EMBL/GenBank/DDBJ databases">
        <title>Annotation of Magnaporthe poae ATCC 64411.</title>
        <authorList>
            <person name="Ma L.-J."/>
            <person name="Dead R."/>
            <person name="Young S.K."/>
            <person name="Zeng Q."/>
            <person name="Gargeya S."/>
            <person name="Fitzgerald M."/>
            <person name="Haas B."/>
            <person name="Abouelleil A."/>
            <person name="Alvarado L."/>
            <person name="Arachchi H.M."/>
            <person name="Berlin A."/>
            <person name="Brown A."/>
            <person name="Chapman S.B."/>
            <person name="Chen Z."/>
            <person name="Dunbar C."/>
            <person name="Freedman E."/>
            <person name="Gearin G."/>
            <person name="Gellesch M."/>
            <person name="Goldberg J."/>
            <person name="Griggs A."/>
            <person name="Gujja S."/>
            <person name="Heiman D."/>
            <person name="Howarth C."/>
            <person name="Larson L."/>
            <person name="Lui A."/>
            <person name="MacDonald P.J.P."/>
            <person name="Mehta T."/>
            <person name="Montmayeur A."/>
            <person name="Murphy C."/>
            <person name="Neiman D."/>
            <person name="Pearson M."/>
            <person name="Priest M."/>
            <person name="Roberts A."/>
            <person name="Saif S."/>
            <person name="Shea T."/>
            <person name="Shenoy N."/>
            <person name="Sisk P."/>
            <person name="Stolte C."/>
            <person name="Sykes S."/>
            <person name="Yandava C."/>
            <person name="Wortman J."/>
            <person name="Nusbaum C."/>
            <person name="Birren B."/>
        </authorList>
    </citation>
    <scope>NUCLEOTIDE SEQUENCE</scope>
    <source>
        <strain evidence="3">ATCC 64411</strain>
    </source>
</reference>
<reference evidence="4" key="4">
    <citation type="journal article" date="2015" name="G3 (Bethesda)">
        <title>Genome sequences of three phytopathogenic species of the Magnaporthaceae family of fungi.</title>
        <authorList>
            <person name="Okagaki L.H."/>
            <person name="Nunes C.C."/>
            <person name="Sailsbery J."/>
            <person name="Clay B."/>
            <person name="Brown D."/>
            <person name="John T."/>
            <person name="Oh Y."/>
            <person name="Young N."/>
            <person name="Fitzgerald M."/>
            <person name="Haas B.J."/>
            <person name="Zeng Q."/>
            <person name="Young S."/>
            <person name="Adiconis X."/>
            <person name="Fan L."/>
            <person name="Levin J.Z."/>
            <person name="Mitchell T.K."/>
            <person name="Okubara P.A."/>
            <person name="Farman M.L."/>
            <person name="Kohn L.M."/>
            <person name="Birren B."/>
            <person name="Ma L.-J."/>
            <person name="Dean R.A."/>
        </authorList>
    </citation>
    <scope>NUCLEOTIDE SEQUENCE</scope>
    <source>
        <strain evidence="4">ATCC 64411 / 73-15</strain>
    </source>
</reference>
<protein>
    <recommendedName>
        <fullName evidence="2">Serine hydrolase domain-containing protein</fullName>
    </recommendedName>
</protein>
<reference evidence="5" key="1">
    <citation type="submission" date="2010-05" db="EMBL/GenBank/DDBJ databases">
        <title>The genome sequence of Magnaporthe poae strain ATCC 64411.</title>
        <authorList>
            <person name="Ma L.-J."/>
            <person name="Dead R."/>
            <person name="Young S."/>
            <person name="Zeng Q."/>
            <person name="Koehrsen M."/>
            <person name="Alvarado L."/>
            <person name="Berlin A."/>
            <person name="Chapman S.B."/>
            <person name="Chen Z."/>
            <person name="Freedman E."/>
            <person name="Gellesch M."/>
            <person name="Goldberg J."/>
            <person name="Griggs A."/>
            <person name="Gujja S."/>
            <person name="Heilman E.R."/>
            <person name="Heiman D."/>
            <person name="Hepburn T."/>
            <person name="Howarth C."/>
            <person name="Jen D."/>
            <person name="Larson L."/>
            <person name="Mehta T."/>
            <person name="Neiman D."/>
            <person name="Pearson M."/>
            <person name="Roberts A."/>
            <person name="Saif S."/>
            <person name="Shea T."/>
            <person name="Shenoy N."/>
            <person name="Sisk P."/>
            <person name="Stolte C."/>
            <person name="Sykes S."/>
            <person name="Walk T."/>
            <person name="White J."/>
            <person name="Yandava C."/>
            <person name="Haas B."/>
            <person name="Nusbaum C."/>
            <person name="Birren B."/>
        </authorList>
    </citation>
    <scope>NUCLEOTIDE SEQUENCE [LARGE SCALE GENOMIC DNA]</scope>
    <source>
        <strain evidence="5">ATCC 64411 / 73-15</strain>
    </source>
</reference>
<dbReference type="InterPro" id="IPR050593">
    <property type="entry name" value="LovG"/>
</dbReference>
<reference evidence="3" key="2">
    <citation type="submission" date="2010-05" db="EMBL/GenBank/DDBJ databases">
        <title>The Genome Sequence of Magnaporthe poae strain ATCC 64411.</title>
        <authorList>
            <consortium name="The Broad Institute Genome Sequencing Platform"/>
            <consortium name="Broad Institute Genome Sequencing Center for Infectious Disease"/>
            <person name="Ma L.-J."/>
            <person name="Dead R."/>
            <person name="Young S."/>
            <person name="Zeng Q."/>
            <person name="Koehrsen M."/>
            <person name="Alvarado L."/>
            <person name="Berlin A."/>
            <person name="Chapman S.B."/>
            <person name="Chen Z."/>
            <person name="Freedman E."/>
            <person name="Gellesch M."/>
            <person name="Goldberg J."/>
            <person name="Griggs A."/>
            <person name="Gujja S."/>
            <person name="Heilman E.R."/>
            <person name="Heiman D."/>
            <person name="Hepburn T."/>
            <person name="Howarth C."/>
            <person name="Jen D."/>
            <person name="Larson L."/>
            <person name="Mehta T."/>
            <person name="Neiman D."/>
            <person name="Pearson M."/>
            <person name="Roberts A."/>
            <person name="Saif S."/>
            <person name="Shea T."/>
            <person name="Shenoy N."/>
            <person name="Sisk P."/>
            <person name="Stolte C."/>
            <person name="Sykes S."/>
            <person name="Walk T."/>
            <person name="White J."/>
            <person name="Yandava C."/>
            <person name="Haas B."/>
            <person name="Nusbaum C."/>
            <person name="Birren B."/>
        </authorList>
    </citation>
    <scope>NUCLEOTIDE SEQUENCE</scope>
    <source>
        <strain evidence="3">ATCC 64411</strain>
    </source>
</reference>
<dbReference type="GO" id="GO:0005737">
    <property type="term" value="C:cytoplasm"/>
    <property type="evidence" value="ECO:0007669"/>
    <property type="project" value="TreeGrafter"/>
</dbReference>
<evidence type="ECO:0000313" key="3">
    <source>
        <dbReference type="EMBL" id="KLU82824.1"/>
    </source>
</evidence>
<evidence type="ECO:0000313" key="4">
    <source>
        <dbReference type="EnsemblFungi" id="MAPG_01892T0"/>
    </source>
</evidence>
<dbReference type="EMBL" id="ADBL01000472">
    <property type="status" value="NOT_ANNOTATED_CDS"/>
    <property type="molecule type" value="Genomic_DNA"/>
</dbReference>
<evidence type="ECO:0000259" key="2">
    <source>
        <dbReference type="Pfam" id="PF03959"/>
    </source>
</evidence>
<organism evidence="4 5">
    <name type="scientific">Magnaporthiopsis poae (strain ATCC 64411 / 73-15)</name>
    <name type="common">Kentucky bluegrass fungus</name>
    <name type="synonym">Magnaporthe poae</name>
    <dbReference type="NCBI Taxonomy" id="644358"/>
    <lineage>
        <taxon>Eukaryota</taxon>
        <taxon>Fungi</taxon>
        <taxon>Dikarya</taxon>
        <taxon>Ascomycota</taxon>
        <taxon>Pezizomycotina</taxon>
        <taxon>Sordariomycetes</taxon>
        <taxon>Sordariomycetidae</taxon>
        <taxon>Magnaporthales</taxon>
        <taxon>Magnaporthaceae</taxon>
        <taxon>Magnaporthiopsis</taxon>
    </lineage>
</organism>
<dbReference type="Proteomes" id="UP000011715">
    <property type="component" value="Unassembled WGS sequence"/>
</dbReference>